<keyword evidence="1" id="KW-0472">Membrane</keyword>
<dbReference type="AlphaFoldDB" id="A0A0E2D2M1"/>
<evidence type="ECO:0000256" key="1">
    <source>
        <dbReference type="SAM" id="Phobius"/>
    </source>
</evidence>
<organism evidence="2 3">
    <name type="scientific">Leptospira interrogans str. UI 12758</name>
    <dbReference type="NCBI Taxonomy" id="1049938"/>
    <lineage>
        <taxon>Bacteria</taxon>
        <taxon>Pseudomonadati</taxon>
        <taxon>Spirochaetota</taxon>
        <taxon>Spirochaetia</taxon>
        <taxon>Leptospirales</taxon>
        <taxon>Leptospiraceae</taxon>
        <taxon>Leptospira</taxon>
    </lineage>
</organism>
<keyword evidence="1" id="KW-0812">Transmembrane</keyword>
<feature type="transmembrane region" description="Helical" evidence="1">
    <location>
        <begin position="91"/>
        <end position="111"/>
    </location>
</feature>
<protein>
    <submittedName>
        <fullName evidence="2">Uncharacterized protein</fullName>
    </submittedName>
</protein>
<gene>
    <name evidence="2" type="ORF">LEP1GSC105_0637</name>
</gene>
<feature type="transmembrane region" description="Helical" evidence="1">
    <location>
        <begin position="7"/>
        <end position="25"/>
    </location>
</feature>
<evidence type="ECO:0000313" key="3">
    <source>
        <dbReference type="Proteomes" id="UP000001340"/>
    </source>
</evidence>
<dbReference type="Proteomes" id="UP000001340">
    <property type="component" value="Unassembled WGS sequence"/>
</dbReference>
<comment type="caution">
    <text evidence="2">The sequence shown here is derived from an EMBL/GenBank/DDBJ whole genome shotgun (WGS) entry which is preliminary data.</text>
</comment>
<accession>A0A0E2D2M1</accession>
<evidence type="ECO:0000313" key="2">
    <source>
        <dbReference type="EMBL" id="EKR54226.1"/>
    </source>
</evidence>
<keyword evidence="1" id="KW-1133">Transmembrane helix</keyword>
<dbReference type="RefSeq" id="WP_000811789.1">
    <property type="nucleotide sequence ID" value="NZ_AHNR02000052.1"/>
</dbReference>
<proteinExistence type="predicted"/>
<dbReference type="EMBL" id="AHNR02000052">
    <property type="protein sequence ID" value="EKR54226.1"/>
    <property type="molecule type" value="Genomic_DNA"/>
</dbReference>
<reference evidence="2 3" key="1">
    <citation type="submission" date="2012-10" db="EMBL/GenBank/DDBJ databases">
        <authorList>
            <person name="Harkins D.M."/>
            <person name="Durkin A.S."/>
            <person name="Brinkac L.M."/>
            <person name="Haft D.H."/>
            <person name="Selengut J.D."/>
            <person name="Sanka R."/>
            <person name="DePew J."/>
            <person name="Purushe J."/>
            <person name="Chanthongthip A."/>
            <person name="Lattana O."/>
            <person name="Phetsouvanh R."/>
            <person name="Newton P.N."/>
            <person name="Vinetz J.M."/>
            <person name="Sutton G.G."/>
            <person name="Nierman W.C."/>
            <person name="Fouts D.E."/>
        </authorList>
    </citation>
    <scope>NUCLEOTIDE SEQUENCE [LARGE SCALE GENOMIC DNA]</scope>
    <source>
        <strain evidence="2 3">UI 12758</strain>
    </source>
</reference>
<name>A0A0E2D2M1_LEPIR</name>
<sequence length="153" mass="18160">MKQLTFKLIIPLTVISFAAFTKWWYTLPVDAPGTMFRGFPLAYSCPGWHTSLSLQIFLTEFTIDLLAYFLFWFVLIFCINRYLTKVKTFKLVTIALWTISGLTISFGTLMASNEDNLFYIKRPFDMRVLETGYEFIWQNTERPDYYKYFPKDK</sequence>
<feature type="transmembrane region" description="Helical" evidence="1">
    <location>
        <begin position="56"/>
        <end position="79"/>
    </location>
</feature>